<dbReference type="PROSITE" id="PS00178">
    <property type="entry name" value="AA_TRNA_LIGASE_I"/>
    <property type="match status" value="1"/>
</dbReference>
<evidence type="ECO:0000256" key="6">
    <source>
        <dbReference type="ARBA" id="ARBA00022840"/>
    </source>
</evidence>
<dbReference type="GO" id="GO:0005829">
    <property type="term" value="C:cytosol"/>
    <property type="evidence" value="ECO:0007669"/>
    <property type="project" value="TreeGrafter"/>
</dbReference>
<dbReference type="InterPro" id="IPR012340">
    <property type="entry name" value="NA-bd_OB-fold"/>
</dbReference>
<dbReference type="Gene3D" id="2.20.28.20">
    <property type="entry name" value="Methionyl-tRNA synthetase, Zn-domain"/>
    <property type="match status" value="1"/>
</dbReference>
<dbReference type="InterPro" id="IPR014729">
    <property type="entry name" value="Rossmann-like_a/b/a_fold"/>
</dbReference>
<dbReference type="InterPro" id="IPR029038">
    <property type="entry name" value="MetRS_Zn"/>
</dbReference>
<dbReference type="EC" id="6.1.1.10" evidence="11"/>
<dbReference type="PATRIC" id="fig|333146.12.peg.889"/>
<dbReference type="AlphaFoldDB" id="S0ARX4"/>
<sequence>MNLRKWIDNKNLNFSVYYTTMEREKILVNCALPYANGPLHLGHIAGAYLGADIFVRFNRMSGNEVLFISGSDEYGTPITISAEKNHVPPQEIADKYHIEQINSFNSLDIIFDKFTRTSDPEHVKDVDEFFINLLEKGYLVKRYMISPFCVEINKFMPDRYIEGECPYCGYKEARGDQCDNCGQTLDPIELINPVCKMTGNSPIFKVTDHFFLKLDSLQEKLSEFIDSKTYWRPNVLKFTQNFIGEGLHPRAITRDLDWGVKIPLKGYENKKIYVWFEALIGYITGARVYSEETGKPEYWKEFWMDKNIKSYYFIGKDNIPFHTIIWPAMLLAHGGFNLPYNVPANEYLRFEGEKFSKSRGIGFTVDEMLKFVDKNSLRYYMASVLPETGDSDFSMNEFQLKVNSELIDKYGNYIYRVESFIKKNGLSPHEPETMDTKDMEMMKFLEDKFSEYSMEVSGIHIKRGISIWLEIVMAANNYFTESAPWKLIKEDTEKLNEKLYVSLKIGQYLTAMLYPYVPSASESIWQTFGVSENLENATFNDVLKINKFNIKKGSIPFEKIDFSNPDILDIQLATIVSVEDHPGADSLYSIKLHGDKIYQTVSDLKKYYTKDDLQGKQVLILTNIEKARIRGVESQCLILSIWNGNSKEVISSTGNDGDFANLGKYRYNGEETLTFKEFQKMEFTVSDHHIIAKLQEKSLPVMLNGKDVNVSIENLDKASIA</sequence>
<protein>
    <recommendedName>
        <fullName evidence="11">Methionine--tRNA ligase</fullName>
        <ecNumber evidence="11">6.1.1.10</ecNumber>
    </recommendedName>
    <alternativeName>
        <fullName evidence="11">Methionyl-tRNA synthetase</fullName>
        <shortName evidence="11">MetRS</shortName>
    </alternativeName>
</protein>
<evidence type="ECO:0000256" key="2">
    <source>
        <dbReference type="ARBA" id="ARBA00022490"/>
    </source>
</evidence>
<dbReference type="EMBL" id="CP004145">
    <property type="protein sequence ID" value="AGO60855.1"/>
    <property type="molecule type" value="Genomic_DNA"/>
</dbReference>
<reference evidence="13 14" key="1">
    <citation type="journal article" date="2007" name="Proc. Natl. Acad. Sci. U.S.A.">
        <title>Genome dynamics in a natural archaeal population.</title>
        <authorList>
            <person name="Allen E.E."/>
            <person name="Tyson G.W."/>
            <person name="Whitaker R.J."/>
            <person name="Detter J.C."/>
            <person name="Richardson P.M."/>
            <person name="Banfield J.F."/>
        </authorList>
    </citation>
    <scope>NUCLEOTIDE SEQUENCE [LARGE SCALE GENOMIC DNA]</scope>
    <source>
        <strain evidence="14">fer1</strain>
    </source>
</reference>
<comment type="similarity">
    <text evidence="11">Belongs to the class-I aminoacyl-tRNA synthetase family. MetG type 1 subfamily.</text>
</comment>
<proteinExistence type="inferred from homology"/>
<dbReference type="Gene3D" id="3.40.50.620">
    <property type="entry name" value="HUPs"/>
    <property type="match status" value="1"/>
</dbReference>
<dbReference type="Gene3D" id="2.40.50.140">
    <property type="entry name" value="Nucleic acid-binding proteins"/>
    <property type="match status" value="1"/>
</dbReference>
<evidence type="ECO:0000256" key="9">
    <source>
        <dbReference type="ARBA" id="ARBA00023146"/>
    </source>
</evidence>
<dbReference type="GO" id="GO:0006431">
    <property type="term" value="P:methionyl-tRNA aminoacylation"/>
    <property type="evidence" value="ECO:0007669"/>
    <property type="project" value="UniProtKB-UniRule"/>
</dbReference>
<dbReference type="CDD" id="cd02153">
    <property type="entry name" value="tRNA_bindingDomain"/>
    <property type="match status" value="1"/>
</dbReference>
<keyword evidence="11" id="KW-0862">Zinc</keyword>
<dbReference type="InterPro" id="IPR015413">
    <property type="entry name" value="Methionyl/Leucyl_tRNA_Synth"/>
</dbReference>
<dbReference type="InterPro" id="IPR009080">
    <property type="entry name" value="tRNAsynth_Ia_anticodon-bd"/>
</dbReference>
<feature type="short sequence motif" description="'HIGH' region" evidence="11">
    <location>
        <begin position="33"/>
        <end position="43"/>
    </location>
</feature>
<keyword evidence="2 11" id="KW-0963">Cytoplasm</keyword>
<dbReference type="GO" id="GO:0000049">
    <property type="term" value="F:tRNA binding"/>
    <property type="evidence" value="ECO:0007669"/>
    <property type="project" value="UniProtKB-UniRule"/>
</dbReference>
<evidence type="ECO:0000256" key="8">
    <source>
        <dbReference type="ARBA" id="ARBA00022917"/>
    </source>
</evidence>
<keyword evidence="11" id="KW-0479">Metal-binding</keyword>
<dbReference type="PANTHER" id="PTHR45765">
    <property type="entry name" value="METHIONINE--TRNA LIGASE"/>
    <property type="match status" value="1"/>
</dbReference>
<dbReference type="Pfam" id="PF09334">
    <property type="entry name" value="tRNA-synt_1g"/>
    <property type="match status" value="1"/>
</dbReference>
<keyword evidence="9 11" id="KW-0030">Aminoacyl-tRNA synthetase</keyword>
<dbReference type="PROSITE" id="PS50886">
    <property type="entry name" value="TRBD"/>
    <property type="match status" value="1"/>
</dbReference>
<dbReference type="PRINTS" id="PR01041">
    <property type="entry name" value="TRNASYNTHMET"/>
</dbReference>
<gene>
    <name evidence="11" type="primary">metG</name>
    <name evidence="13" type="ORF">FACI_IFERC00001G0875</name>
</gene>
<dbReference type="HOGENOM" id="CLU_009710_1_2_2"/>
<dbReference type="CDD" id="cd00814">
    <property type="entry name" value="MetRS_core"/>
    <property type="match status" value="1"/>
</dbReference>
<evidence type="ECO:0000256" key="3">
    <source>
        <dbReference type="ARBA" id="ARBA00022555"/>
    </source>
</evidence>
<keyword evidence="7 11" id="KW-0694">RNA-binding</keyword>
<feature type="short sequence motif" description="'KMSKS' region" evidence="11">
    <location>
        <begin position="354"/>
        <end position="358"/>
    </location>
</feature>
<keyword evidence="4 11" id="KW-0436">Ligase</keyword>
<dbReference type="Gene3D" id="1.10.730.10">
    <property type="entry name" value="Isoleucyl-tRNA Synthetase, Domain 1"/>
    <property type="match status" value="1"/>
</dbReference>
<feature type="domain" description="TRNA-binding" evidence="12">
    <location>
        <begin position="564"/>
        <end position="673"/>
    </location>
</feature>
<feature type="binding site" evidence="11">
    <location>
        <position position="178"/>
    </location>
    <ligand>
        <name>Zn(2+)</name>
        <dbReference type="ChEBI" id="CHEBI:29105"/>
    </ligand>
</feature>
<feature type="binding site" evidence="11">
    <location>
        <position position="357"/>
    </location>
    <ligand>
        <name>ATP</name>
        <dbReference type="ChEBI" id="CHEBI:30616"/>
    </ligand>
</feature>
<accession>S0ARX4</accession>
<dbReference type="GO" id="GO:0005524">
    <property type="term" value="F:ATP binding"/>
    <property type="evidence" value="ECO:0007669"/>
    <property type="project" value="UniProtKB-UniRule"/>
</dbReference>
<dbReference type="InterPro" id="IPR033911">
    <property type="entry name" value="MetRS_core"/>
</dbReference>
<evidence type="ECO:0000256" key="10">
    <source>
        <dbReference type="ARBA" id="ARBA00047364"/>
    </source>
</evidence>
<dbReference type="PANTHER" id="PTHR45765:SF1">
    <property type="entry name" value="METHIONINE--TRNA LIGASE, CYTOPLASMIC"/>
    <property type="match status" value="1"/>
</dbReference>
<dbReference type="GO" id="GO:0046872">
    <property type="term" value="F:metal ion binding"/>
    <property type="evidence" value="ECO:0007669"/>
    <property type="project" value="UniProtKB-KW"/>
</dbReference>
<dbReference type="SUPFAM" id="SSF47323">
    <property type="entry name" value="Anticodon-binding domain of a subclass of class I aminoacyl-tRNA synthetases"/>
    <property type="match status" value="1"/>
</dbReference>
<evidence type="ECO:0000256" key="1">
    <source>
        <dbReference type="ARBA" id="ARBA00004496"/>
    </source>
</evidence>
<dbReference type="GO" id="GO:0004825">
    <property type="term" value="F:methionine-tRNA ligase activity"/>
    <property type="evidence" value="ECO:0007669"/>
    <property type="project" value="UniProtKB-UniRule"/>
</dbReference>
<evidence type="ECO:0000256" key="5">
    <source>
        <dbReference type="ARBA" id="ARBA00022741"/>
    </source>
</evidence>
<comment type="subunit">
    <text evidence="11">Homodimer.</text>
</comment>
<keyword evidence="14" id="KW-1185">Reference proteome</keyword>
<dbReference type="InterPro" id="IPR023458">
    <property type="entry name" value="Met-tRNA_ligase_1"/>
</dbReference>
<dbReference type="NCBIfam" id="TIGR00398">
    <property type="entry name" value="metG"/>
    <property type="match status" value="1"/>
</dbReference>
<keyword evidence="6 11" id="KW-0067">ATP-binding</keyword>
<dbReference type="FunFam" id="2.20.28.20:FF:000001">
    <property type="entry name" value="Methionine--tRNA ligase"/>
    <property type="match status" value="1"/>
</dbReference>
<dbReference type="InterPro" id="IPR001412">
    <property type="entry name" value="aa-tRNA-synth_I_CS"/>
</dbReference>
<evidence type="ECO:0000259" key="12">
    <source>
        <dbReference type="PROSITE" id="PS50886"/>
    </source>
</evidence>
<evidence type="ECO:0000313" key="13">
    <source>
        <dbReference type="EMBL" id="AGO60855.1"/>
    </source>
</evidence>
<evidence type="ECO:0000256" key="7">
    <source>
        <dbReference type="ARBA" id="ARBA00022884"/>
    </source>
</evidence>
<dbReference type="SUPFAM" id="SSF52374">
    <property type="entry name" value="Nucleotidylyl transferase"/>
    <property type="match status" value="1"/>
</dbReference>
<feature type="binding site" evidence="11">
    <location>
        <position position="168"/>
    </location>
    <ligand>
        <name>Zn(2+)</name>
        <dbReference type="ChEBI" id="CHEBI:29105"/>
    </ligand>
</feature>
<feature type="binding site" evidence="11">
    <location>
        <position position="181"/>
    </location>
    <ligand>
        <name>Zn(2+)</name>
        <dbReference type="ChEBI" id="CHEBI:29105"/>
    </ligand>
</feature>
<keyword evidence="3 11" id="KW-0820">tRNA-binding</keyword>
<dbReference type="InterPro" id="IPR014758">
    <property type="entry name" value="Met-tRNA_synth"/>
</dbReference>
<feature type="binding site" evidence="11">
    <location>
        <position position="165"/>
    </location>
    <ligand>
        <name>Zn(2+)</name>
        <dbReference type="ChEBI" id="CHEBI:29105"/>
    </ligand>
</feature>
<dbReference type="KEGG" id="fac:FACI_IFERC01G0875"/>
<dbReference type="InterPro" id="IPR041872">
    <property type="entry name" value="Anticodon_Met"/>
</dbReference>
<dbReference type="Proteomes" id="UP000014660">
    <property type="component" value="Chromosome"/>
</dbReference>
<dbReference type="InterPro" id="IPR002547">
    <property type="entry name" value="tRNA-bd_dom"/>
</dbReference>
<evidence type="ECO:0000256" key="4">
    <source>
        <dbReference type="ARBA" id="ARBA00022598"/>
    </source>
</evidence>
<dbReference type="SUPFAM" id="SSF50249">
    <property type="entry name" value="Nucleic acid-binding proteins"/>
    <property type="match status" value="1"/>
</dbReference>
<keyword evidence="8 11" id="KW-0648">Protein biosynthesis</keyword>
<comment type="function">
    <text evidence="11">Is required not only for elongation of protein synthesis but also for the initiation of all mRNA translation through initiator tRNA(fMet) aminoacylation.</text>
</comment>
<dbReference type="Pfam" id="PF19303">
    <property type="entry name" value="Anticodon_3"/>
    <property type="match status" value="1"/>
</dbReference>
<dbReference type="HAMAP" id="MF_00098">
    <property type="entry name" value="Met_tRNA_synth_type1"/>
    <property type="match status" value="1"/>
</dbReference>
<name>S0ARX4_FERAC</name>
<evidence type="ECO:0000256" key="11">
    <source>
        <dbReference type="HAMAP-Rule" id="MF_00098"/>
    </source>
</evidence>
<keyword evidence="5 11" id="KW-0547">Nucleotide-binding</keyword>
<comment type="subcellular location">
    <subcellularLocation>
        <location evidence="1 11">Cytoplasm</location>
    </subcellularLocation>
</comment>
<comment type="catalytic activity">
    <reaction evidence="10 11">
        <text>tRNA(Met) + L-methionine + ATP = L-methionyl-tRNA(Met) + AMP + diphosphate</text>
        <dbReference type="Rhea" id="RHEA:13481"/>
        <dbReference type="Rhea" id="RHEA-COMP:9667"/>
        <dbReference type="Rhea" id="RHEA-COMP:9698"/>
        <dbReference type="ChEBI" id="CHEBI:30616"/>
        <dbReference type="ChEBI" id="CHEBI:33019"/>
        <dbReference type="ChEBI" id="CHEBI:57844"/>
        <dbReference type="ChEBI" id="CHEBI:78442"/>
        <dbReference type="ChEBI" id="CHEBI:78530"/>
        <dbReference type="ChEBI" id="CHEBI:456215"/>
        <dbReference type="EC" id="6.1.1.10"/>
    </reaction>
</comment>
<dbReference type="SUPFAM" id="SSF57770">
    <property type="entry name" value="Methionyl-tRNA synthetase (MetRS), Zn-domain"/>
    <property type="match status" value="1"/>
</dbReference>
<organism evidence="13 14">
    <name type="scientific">Ferroplasma acidarmanus Fer1</name>
    <dbReference type="NCBI Taxonomy" id="333146"/>
    <lineage>
        <taxon>Archaea</taxon>
        <taxon>Methanobacteriati</taxon>
        <taxon>Thermoplasmatota</taxon>
        <taxon>Thermoplasmata</taxon>
        <taxon>Thermoplasmatales</taxon>
        <taxon>Ferroplasmaceae</taxon>
        <taxon>Ferroplasma</taxon>
    </lineage>
</organism>
<dbReference type="Pfam" id="PF01588">
    <property type="entry name" value="tRNA_bind"/>
    <property type="match status" value="1"/>
</dbReference>
<comment type="cofactor">
    <cofactor evidence="11">
        <name>Zn(2+)</name>
        <dbReference type="ChEBI" id="CHEBI:29105"/>
    </cofactor>
    <text evidence="11">Binds 1 zinc ion per subunit.</text>
</comment>
<evidence type="ECO:0000313" key="14">
    <source>
        <dbReference type="Proteomes" id="UP000014660"/>
    </source>
</evidence>